<organism evidence="2 3">
    <name type="scientific">Nocardioides donggukensis</name>
    <dbReference type="NCBI Taxonomy" id="2774019"/>
    <lineage>
        <taxon>Bacteria</taxon>
        <taxon>Bacillati</taxon>
        <taxon>Actinomycetota</taxon>
        <taxon>Actinomycetes</taxon>
        <taxon>Propionibacteriales</taxon>
        <taxon>Nocardioidaceae</taxon>
        <taxon>Nocardioides</taxon>
    </lineage>
</organism>
<dbReference type="EMBL" id="JACYXZ010000001">
    <property type="protein sequence ID" value="MBD8869174.1"/>
    <property type="molecule type" value="Genomic_DNA"/>
</dbReference>
<accession>A0A927Q166</accession>
<dbReference type="SUPFAM" id="SSF55729">
    <property type="entry name" value="Acyl-CoA N-acyltransferases (Nat)"/>
    <property type="match status" value="1"/>
</dbReference>
<reference evidence="2" key="1">
    <citation type="submission" date="2020-09" db="EMBL/GenBank/DDBJ databases">
        <title>Nocardioides sp. strain MJB4 16S ribosomal RNA gene Genome sequencing and assembly.</title>
        <authorList>
            <person name="Kim I."/>
        </authorList>
    </citation>
    <scope>NUCLEOTIDE SEQUENCE</scope>
    <source>
        <strain evidence="2">MJB4</strain>
    </source>
</reference>
<dbReference type="RefSeq" id="WP_192141406.1">
    <property type="nucleotide sequence ID" value="NZ_JACYXZ010000001.1"/>
</dbReference>
<dbReference type="GO" id="GO:0016747">
    <property type="term" value="F:acyltransferase activity, transferring groups other than amino-acyl groups"/>
    <property type="evidence" value="ECO:0007669"/>
    <property type="project" value="InterPro"/>
</dbReference>
<evidence type="ECO:0000313" key="3">
    <source>
        <dbReference type="Proteomes" id="UP000616839"/>
    </source>
</evidence>
<comment type="caution">
    <text evidence="2">The sequence shown here is derived from an EMBL/GenBank/DDBJ whole genome shotgun (WGS) entry which is preliminary data.</text>
</comment>
<dbReference type="Proteomes" id="UP000616839">
    <property type="component" value="Unassembled WGS sequence"/>
</dbReference>
<protein>
    <recommendedName>
        <fullName evidence="1">N-acetyltransferase domain-containing protein</fullName>
    </recommendedName>
</protein>
<name>A0A927Q166_9ACTN</name>
<keyword evidence="3" id="KW-1185">Reference proteome</keyword>
<dbReference type="PROSITE" id="PS51186">
    <property type="entry name" value="GNAT"/>
    <property type="match status" value="1"/>
</dbReference>
<dbReference type="InterPro" id="IPR016181">
    <property type="entry name" value="Acyl_CoA_acyltransferase"/>
</dbReference>
<dbReference type="AlphaFoldDB" id="A0A927Q166"/>
<proteinExistence type="predicted"/>
<dbReference type="InterPro" id="IPR000182">
    <property type="entry name" value="GNAT_dom"/>
</dbReference>
<feature type="domain" description="N-acetyltransferase" evidence="1">
    <location>
        <begin position="10"/>
        <end position="193"/>
    </location>
</feature>
<evidence type="ECO:0000313" key="2">
    <source>
        <dbReference type="EMBL" id="MBD8869174.1"/>
    </source>
</evidence>
<sequence length="195" mass="20788">MSRTGEAVEARFRRAEAWDLVALRDLEREAGLAALGHVFDPARHPYPSDEVLARWALVLDEPGVGVEVVDDPGAPGRLLVLVAHDASTVRHLAVAPAVWGRGLARSALARAVASIAAAQPGDPAHLDNPAQSAVASAAASAAASARPREASLWCLVENHRARGLYEHLGWLPGAERREAGWPPYPLEMTYTLPLP</sequence>
<evidence type="ECO:0000259" key="1">
    <source>
        <dbReference type="PROSITE" id="PS51186"/>
    </source>
</evidence>
<dbReference type="Gene3D" id="3.40.630.30">
    <property type="match status" value="1"/>
</dbReference>
<gene>
    <name evidence="2" type="ORF">IE331_06010</name>
</gene>